<dbReference type="InterPro" id="IPR015526">
    <property type="entry name" value="Frizzled/SFRP"/>
</dbReference>
<dbReference type="PRINTS" id="PR00489">
    <property type="entry name" value="FRIZZLED"/>
</dbReference>
<dbReference type="InterPro" id="IPR000539">
    <property type="entry name" value="Frizzled/Smoothened_7TM"/>
</dbReference>
<dbReference type="PANTHER" id="PTHR11309">
    <property type="entry name" value="FRIZZLED"/>
    <property type="match status" value="1"/>
</dbReference>
<evidence type="ECO:0000259" key="10">
    <source>
        <dbReference type="PROSITE" id="PS50261"/>
    </source>
</evidence>
<evidence type="ECO:0000256" key="2">
    <source>
        <dbReference type="ARBA" id="ARBA00008077"/>
    </source>
</evidence>
<dbReference type="InterPro" id="IPR017981">
    <property type="entry name" value="GPCR_2-like_7TM"/>
</dbReference>
<dbReference type="GO" id="GO:0016020">
    <property type="term" value="C:membrane"/>
    <property type="evidence" value="ECO:0007669"/>
    <property type="project" value="UniProtKB-SubCell"/>
</dbReference>
<protein>
    <submittedName>
        <fullName evidence="11">Frizzled-8</fullName>
    </submittedName>
</protein>
<organism evidence="11 12">
    <name type="scientific">Cichlidogyrus casuarinus</name>
    <dbReference type="NCBI Taxonomy" id="1844966"/>
    <lineage>
        <taxon>Eukaryota</taxon>
        <taxon>Metazoa</taxon>
        <taxon>Spiralia</taxon>
        <taxon>Lophotrochozoa</taxon>
        <taxon>Platyhelminthes</taxon>
        <taxon>Monogenea</taxon>
        <taxon>Monopisthocotylea</taxon>
        <taxon>Dactylogyridea</taxon>
        <taxon>Ancyrocephalidae</taxon>
        <taxon>Cichlidogyrus</taxon>
    </lineage>
</organism>
<dbReference type="EMBL" id="JBJKFK010000954">
    <property type="protein sequence ID" value="KAL3314589.1"/>
    <property type="molecule type" value="Genomic_DNA"/>
</dbReference>
<evidence type="ECO:0000256" key="9">
    <source>
        <dbReference type="SAM" id="Phobius"/>
    </source>
</evidence>
<evidence type="ECO:0000313" key="11">
    <source>
        <dbReference type="EMBL" id="KAL3314589.1"/>
    </source>
</evidence>
<feature type="transmembrane region" description="Helical" evidence="9">
    <location>
        <begin position="118"/>
        <end position="140"/>
    </location>
</feature>
<feature type="transmembrane region" description="Helical" evidence="9">
    <location>
        <begin position="152"/>
        <end position="172"/>
    </location>
</feature>
<feature type="transmembrane region" description="Helical" evidence="9">
    <location>
        <begin position="275"/>
        <end position="293"/>
    </location>
</feature>
<keyword evidence="12" id="KW-1185">Reference proteome</keyword>
<evidence type="ECO:0000256" key="7">
    <source>
        <dbReference type="ARBA" id="ARBA00023170"/>
    </source>
</evidence>
<dbReference type="Proteomes" id="UP001626550">
    <property type="component" value="Unassembled WGS sequence"/>
</dbReference>
<dbReference type="PANTHER" id="PTHR11309:SF126">
    <property type="entry name" value="FRIZZLED-2"/>
    <property type="match status" value="1"/>
</dbReference>
<keyword evidence="3" id="KW-0217">Developmental protein</keyword>
<comment type="subcellular location">
    <subcellularLocation>
        <location evidence="1">Membrane</location>
        <topology evidence="1">Multi-pass membrane protein</topology>
    </subcellularLocation>
</comment>
<dbReference type="PROSITE" id="PS50261">
    <property type="entry name" value="G_PROTEIN_RECEP_F2_4"/>
    <property type="match status" value="1"/>
</dbReference>
<evidence type="ECO:0000256" key="4">
    <source>
        <dbReference type="ARBA" id="ARBA00022692"/>
    </source>
</evidence>
<feature type="transmembrane region" description="Helical" evidence="9">
    <location>
        <begin position="184"/>
        <end position="204"/>
    </location>
</feature>
<feature type="compositionally biased region" description="Low complexity" evidence="8">
    <location>
        <begin position="501"/>
        <end position="516"/>
    </location>
</feature>
<feature type="transmembrane region" description="Helical" evidence="9">
    <location>
        <begin position="380"/>
        <end position="402"/>
    </location>
</feature>
<evidence type="ECO:0000256" key="8">
    <source>
        <dbReference type="SAM" id="MobiDB-lite"/>
    </source>
</evidence>
<dbReference type="Pfam" id="PF01534">
    <property type="entry name" value="Frizzled"/>
    <property type="match status" value="1"/>
</dbReference>
<evidence type="ECO:0000256" key="1">
    <source>
        <dbReference type="ARBA" id="ARBA00004141"/>
    </source>
</evidence>
<proteinExistence type="inferred from homology"/>
<dbReference type="Gene3D" id="1.20.1070.10">
    <property type="entry name" value="Rhodopsin 7-helix transmembrane proteins"/>
    <property type="match status" value="1"/>
</dbReference>
<evidence type="ECO:0000256" key="6">
    <source>
        <dbReference type="ARBA" id="ARBA00023136"/>
    </source>
</evidence>
<feature type="compositionally biased region" description="Low complexity" evidence="8">
    <location>
        <begin position="32"/>
        <end position="45"/>
    </location>
</feature>
<keyword evidence="4 9" id="KW-0812">Transmembrane</keyword>
<sequence length="529" mass="58428">MHRYDLAWPAHLNCALFPEQQDNALCIDRNGTQQHQQSATPSASPAAPPSTKEESFSKDMDRRLSTLLETGLNGASLKCSCGCREPLVQTSSTKASVAGIPGCSEPCRSKNTRRFTEFWMAFCGLLCAASSLFTFCTFLIDTSRFPYPERPLVYFALCYFFLSIGFIVRLVLGHEQVACNASTVVHGVASSPTCTVVFLFIYFFSSASSIWWLLLCAVWALSSCLKWSSEAISKYSHTGLVLILDAMEGDSMTGLCRIEQNVDQFTLGFVLVPQLVYLVLGSISLLVGFMSIFKVQRSIKIQDAHSNGLQATADKLANLMNRMAVLSALFIVSMSVYLGIVNWEMKNRELIQIGQVCTCNWISENDGSLMKPFDATKQDYVVVMLKLLVLVLPGIGCSFWVCSSKTWRTWKKVLRRCCCCCTADDKAKSSSLASQNAFWTMKQTSEAASAALPLPPLPADKLRADFYHTPTFEEMRYMPSAVGLSQTGYCHITPNLMAPGSLSSTTSTRASPPSASNYSKVSNYRHFPQ</sequence>
<feature type="region of interest" description="Disordered" evidence="8">
    <location>
        <begin position="501"/>
        <end position="529"/>
    </location>
</feature>
<feature type="transmembrane region" description="Helical" evidence="9">
    <location>
        <begin position="323"/>
        <end position="340"/>
    </location>
</feature>
<feature type="region of interest" description="Disordered" evidence="8">
    <location>
        <begin position="31"/>
        <end position="57"/>
    </location>
</feature>
<comment type="caution">
    <text evidence="11">The sequence shown here is derived from an EMBL/GenBank/DDBJ whole genome shotgun (WGS) entry which is preliminary data.</text>
</comment>
<feature type="domain" description="G-protein coupled receptors family 2 profile 2" evidence="10">
    <location>
        <begin position="113"/>
        <end position="405"/>
    </location>
</feature>
<name>A0ABD2Q4T7_9PLAT</name>
<gene>
    <name evidence="11" type="primary">FZD8_2</name>
    <name evidence="11" type="ORF">Ciccas_006789</name>
</gene>
<reference evidence="11 12" key="1">
    <citation type="submission" date="2024-11" db="EMBL/GenBank/DDBJ databases">
        <title>Adaptive evolution of stress response genes in parasites aligns with host niche diversity.</title>
        <authorList>
            <person name="Hahn C."/>
            <person name="Resl P."/>
        </authorList>
    </citation>
    <scope>NUCLEOTIDE SEQUENCE [LARGE SCALE GENOMIC DNA]</scope>
    <source>
        <strain evidence="11">EGGRZ-B1_66</strain>
        <tissue evidence="11">Body</tissue>
    </source>
</reference>
<keyword evidence="5 9" id="KW-1133">Transmembrane helix</keyword>
<keyword evidence="6 9" id="KW-0472">Membrane</keyword>
<comment type="similarity">
    <text evidence="2">Belongs to the G-protein coupled receptor Fz/Smo family.</text>
</comment>
<dbReference type="AlphaFoldDB" id="A0ABD2Q4T7"/>
<accession>A0ABD2Q4T7</accession>
<keyword evidence="7" id="KW-0675">Receptor</keyword>
<evidence type="ECO:0000256" key="5">
    <source>
        <dbReference type="ARBA" id="ARBA00022989"/>
    </source>
</evidence>
<evidence type="ECO:0000256" key="3">
    <source>
        <dbReference type="ARBA" id="ARBA00022473"/>
    </source>
</evidence>
<dbReference type="SMART" id="SM01330">
    <property type="entry name" value="Frizzled"/>
    <property type="match status" value="1"/>
</dbReference>
<evidence type="ECO:0000313" key="12">
    <source>
        <dbReference type="Proteomes" id="UP001626550"/>
    </source>
</evidence>